<dbReference type="Gene3D" id="3.40.50.720">
    <property type="entry name" value="NAD(P)-binding Rossmann-like Domain"/>
    <property type="match status" value="1"/>
</dbReference>
<proteinExistence type="inferred from homology"/>
<dbReference type="PANTHER" id="PTHR10491:SF4">
    <property type="entry name" value="METHIONINE ADENOSYLTRANSFERASE 2 SUBUNIT BETA"/>
    <property type="match status" value="1"/>
</dbReference>
<reference evidence="4" key="1">
    <citation type="journal article" date="2014" name="Int. J. Syst. Evol. Microbiol.">
        <title>Complete genome sequence of Corynebacterium casei LMG S-19264T (=DSM 44701T), isolated from a smear-ripened cheese.</title>
        <authorList>
            <consortium name="US DOE Joint Genome Institute (JGI-PGF)"/>
            <person name="Walter F."/>
            <person name="Albersmeier A."/>
            <person name="Kalinowski J."/>
            <person name="Ruckert C."/>
        </authorList>
    </citation>
    <scope>NUCLEOTIDE SEQUENCE</scope>
    <source>
        <strain evidence="4">CGMCC 1.12698</strain>
    </source>
</reference>
<dbReference type="EC" id="1.1.1.133" evidence="2"/>
<dbReference type="GO" id="GO:0019305">
    <property type="term" value="P:dTDP-rhamnose biosynthetic process"/>
    <property type="evidence" value="ECO:0007669"/>
    <property type="project" value="TreeGrafter"/>
</dbReference>
<reference evidence="4" key="2">
    <citation type="submission" date="2020-09" db="EMBL/GenBank/DDBJ databases">
        <authorList>
            <person name="Sun Q."/>
            <person name="Zhou Y."/>
        </authorList>
    </citation>
    <scope>NUCLEOTIDE SEQUENCE</scope>
    <source>
        <strain evidence="4">CGMCC 1.12698</strain>
    </source>
</reference>
<dbReference type="GO" id="GO:0005829">
    <property type="term" value="C:cytosol"/>
    <property type="evidence" value="ECO:0007669"/>
    <property type="project" value="TreeGrafter"/>
</dbReference>
<protein>
    <recommendedName>
        <fullName evidence="2">dTDP-4-dehydrorhamnose reductase</fullName>
        <ecNumber evidence="2">1.1.1.133</ecNumber>
    </recommendedName>
</protein>
<dbReference type="SUPFAM" id="SSF51735">
    <property type="entry name" value="NAD(P)-binding Rossmann-fold domains"/>
    <property type="match status" value="1"/>
</dbReference>
<dbReference type="InterPro" id="IPR029903">
    <property type="entry name" value="RmlD-like-bd"/>
</dbReference>
<keyword evidence="2" id="KW-0560">Oxidoreductase</keyword>
<dbReference type="CDD" id="cd05254">
    <property type="entry name" value="dTDP_HR_like_SDR_e"/>
    <property type="match status" value="1"/>
</dbReference>
<dbReference type="Proteomes" id="UP000605259">
    <property type="component" value="Unassembled WGS sequence"/>
</dbReference>
<comment type="similarity">
    <text evidence="1 2">Belongs to the dTDP-4-dehydrorhamnose reductase family.</text>
</comment>
<dbReference type="GO" id="GO:0008831">
    <property type="term" value="F:dTDP-4-dehydrorhamnose reductase activity"/>
    <property type="evidence" value="ECO:0007669"/>
    <property type="project" value="UniProtKB-EC"/>
</dbReference>
<organism evidence="4 5">
    <name type="scientific">Priestia taiwanensis</name>
    <dbReference type="NCBI Taxonomy" id="1347902"/>
    <lineage>
        <taxon>Bacteria</taxon>
        <taxon>Bacillati</taxon>
        <taxon>Bacillota</taxon>
        <taxon>Bacilli</taxon>
        <taxon>Bacillales</taxon>
        <taxon>Bacillaceae</taxon>
        <taxon>Priestia</taxon>
    </lineage>
</organism>
<evidence type="ECO:0000256" key="2">
    <source>
        <dbReference type="RuleBase" id="RU364082"/>
    </source>
</evidence>
<evidence type="ECO:0000313" key="4">
    <source>
        <dbReference type="EMBL" id="GGE72041.1"/>
    </source>
</evidence>
<dbReference type="InterPro" id="IPR005913">
    <property type="entry name" value="dTDP_dehydrorham_reduct"/>
</dbReference>
<dbReference type="RefSeq" id="WP_188388439.1">
    <property type="nucleotide sequence ID" value="NZ_BMFK01000001.1"/>
</dbReference>
<gene>
    <name evidence="4" type="primary">spsK</name>
    <name evidence="4" type="ORF">GCM10007140_22480</name>
</gene>
<dbReference type="AlphaFoldDB" id="A0A917ASJ1"/>
<keyword evidence="2" id="KW-0521">NADP</keyword>
<comment type="pathway">
    <text evidence="2">Carbohydrate biosynthesis; dTDP-L-rhamnose biosynthesis.</text>
</comment>
<dbReference type="EMBL" id="BMFK01000001">
    <property type="protein sequence ID" value="GGE72041.1"/>
    <property type="molecule type" value="Genomic_DNA"/>
</dbReference>
<dbReference type="NCBIfam" id="TIGR01214">
    <property type="entry name" value="rmlD"/>
    <property type="match status" value="1"/>
</dbReference>
<comment type="caution">
    <text evidence="4">The sequence shown here is derived from an EMBL/GenBank/DDBJ whole genome shotgun (WGS) entry which is preliminary data.</text>
</comment>
<dbReference type="Pfam" id="PF04321">
    <property type="entry name" value="RmlD_sub_bind"/>
    <property type="match status" value="1"/>
</dbReference>
<name>A0A917ASJ1_9BACI</name>
<dbReference type="InterPro" id="IPR036291">
    <property type="entry name" value="NAD(P)-bd_dom_sf"/>
</dbReference>
<dbReference type="Gene3D" id="3.90.25.10">
    <property type="entry name" value="UDP-galactose 4-epimerase, domain 1"/>
    <property type="match status" value="1"/>
</dbReference>
<sequence length="282" mass="31746">MRVLITGAEGQLGKELCSMFRQEGYTVFPLNKKELNITDVSHINGVLDQLNPGVIINAAAFTKVDLCETEIDKALAINALGPYYLAKEAKKRKMKLLHISTDYVFSGESVLPYKETDTMQPINMYGKSKQLGEELACAINSDITIVRTSWLYGHSSSNFVHTMKRLAETRDEIHVVHDQQGCPTYTKDLGVAIKKLLAAPPGIYHVSNSGSCTWFEFAAEIMKLLNKPTKVIPISSEEYKMAAKRPKNSVLCHEKMNQLGIHVRHWQEGLREYIREEWGTKG</sequence>
<dbReference type="PANTHER" id="PTHR10491">
    <property type="entry name" value="DTDP-4-DEHYDRORHAMNOSE REDUCTASE"/>
    <property type="match status" value="1"/>
</dbReference>
<evidence type="ECO:0000256" key="1">
    <source>
        <dbReference type="ARBA" id="ARBA00010944"/>
    </source>
</evidence>
<evidence type="ECO:0000313" key="5">
    <source>
        <dbReference type="Proteomes" id="UP000605259"/>
    </source>
</evidence>
<keyword evidence="5" id="KW-1185">Reference proteome</keyword>
<comment type="function">
    <text evidence="2">Catalyzes the reduction of dTDP-6-deoxy-L-lyxo-4-hexulose to yield dTDP-L-rhamnose.</text>
</comment>
<accession>A0A917ASJ1</accession>
<evidence type="ECO:0000259" key="3">
    <source>
        <dbReference type="Pfam" id="PF04321"/>
    </source>
</evidence>
<feature type="domain" description="RmlD-like substrate binding" evidence="3">
    <location>
        <begin position="1"/>
        <end position="276"/>
    </location>
</feature>